<evidence type="ECO:0000259" key="12">
    <source>
        <dbReference type="PROSITE" id="PS50280"/>
    </source>
</evidence>
<keyword evidence="8" id="KW-0863">Zinc-finger</keyword>
<feature type="region of interest" description="Disordered" evidence="11">
    <location>
        <begin position="1127"/>
        <end position="1180"/>
    </location>
</feature>
<feature type="compositionally biased region" description="Basic and acidic residues" evidence="11">
    <location>
        <begin position="1128"/>
        <end position="1144"/>
    </location>
</feature>
<keyword evidence="5" id="KW-0808">Transferase</keyword>
<feature type="region of interest" description="Disordered" evidence="11">
    <location>
        <begin position="185"/>
        <end position="217"/>
    </location>
</feature>
<keyword evidence="10" id="KW-0539">Nucleus</keyword>
<comment type="subcellular location">
    <subcellularLocation>
        <location evidence="2">Chromosome</location>
    </subcellularLocation>
    <subcellularLocation>
        <location evidence="1">Nucleus</location>
    </subcellularLocation>
</comment>
<keyword evidence="6" id="KW-0949">S-adenosyl-L-methionine</keyword>
<protein>
    <recommendedName>
        <fullName evidence="17">Histone-lysine N-methyltransferase ASHH2</fullName>
    </recommendedName>
</protein>
<evidence type="ECO:0008006" key="17">
    <source>
        <dbReference type="Google" id="ProtNLM"/>
    </source>
</evidence>
<feature type="domain" description="SET" evidence="12">
    <location>
        <begin position="792"/>
        <end position="909"/>
    </location>
</feature>
<evidence type="ECO:0000256" key="6">
    <source>
        <dbReference type="ARBA" id="ARBA00022691"/>
    </source>
</evidence>
<dbReference type="PROSITE" id="PS51215">
    <property type="entry name" value="AWS"/>
    <property type="match status" value="1"/>
</dbReference>
<feature type="domain" description="Post-SET" evidence="13">
    <location>
        <begin position="917"/>
        <end position="933"/>
    </location>
</feature>
<feature type="compositionally biased region" description="Polar residues" evidence="11">
    <location>
        <begin position="197"/>
        <end position="217"/>
    </location>
</feature>
<dbReference type="Pfam" id="PF17907">
    <property type="entry name" value="AWS"/>
    <property type="match status" value="1"/>
</dbReference>
<dbReference type="SMART" id="SM00570">
    <property type="entry name" value="AWS"/>
    <property type="match status" value="1"/>
</dbReference>
<dbReference type="SMART" id="SM00508">
    <property type="entry name" value="PostSET"/>
    <property type="match status" value="1"/>
</dbReference>
<dbReference type="CDD" id="cd19172">
    <property type="entry name" value="SET_SETD2"/>
    <property type="match status" value="1"/>
</dbReference>
<evidence type="ECO:0000256" key="9">
    <source>
        <dbReference type="ARBA" id="ARBA00022833"/>
    </source>
</evidence>
<dbReference type="PANTHER" id="PTHR22884">
    <property type="entry name" value="SET DOMAIN PROTEINS"/>
    <property type="match status" value="1"/>
</dbReference>
<feature type="domain" description="CW-type" evidence="14">
    <location>
        <begin position="626"/>
        <end position="680"/>
    </location>
</feature>
<keyword evidence="3" id="KW-0158">Chromosome</keyword>
<evidence type="ECO:0000256" key="5">
    <source>
        <dbReference type="ARBA" id="ARBA00022679"/>
    </source>
</evidence>
<dbReference type="InterPro" id="IPR044437">
    <property type="entry name" value="SETD2/Set2_SET"/>
</dbReference>
<feature type="region of interest" description="Disordered" evidence="11">
    <location>
        <begin position="1644"/>
        <end position="1679"/>
    </location>
</feature>
<dbReference type="FunFam" id="3.30.40.100:FF:000006">
    <property type="entry name" value="Histone-lysine N-methyltransferase"/>
    <property type="match status" value="1"/>
</dbReference>
<feature type="compositionally biased region" description="Basic and acidic residues" evidence="11">
    <location>
        <begin position="572"/>
        <end position="603"/>
    </location>
</feature>
<feature type="region of interest" description="Disordered" evidence="11">
    <location>
        <begin position="108"/>
        <end position="129"/>
    </location>
</feature>
<keyword evidence="7" id="KW-0479">Metal-binding</keyword>
<dbReference type="EMBL" id="GHES01011338">
    <property type="protein sequence ID" value="MPA41897.1"/>
    <property type="molecule type" value="Transcribed_RNA"/>
</dbReference>
<accession>A0A5B6ZC44</accession>
<organism evidence="16">
    <name type="scientific">Davidia involucrata</name>
    <name type="common">Dove tree</name>
    <dbReference type="NCBI Taxonomy" id="16924"/>
    <lineage>
        <taxon>Eukaryota</taxon>
        <taxon>Viridiplantae</taxon>
        <taxon>Streptophyta</taxon>
        <taxon>Embryophyta</taxon>
        <taxon>Tracheophyta</taxon>
        <taxon>Spermatophyta</taxon>
        <taxon>Magnoliopsida</taxon>
        <taxon>eudicotyledons</taxon>
        <taxon>Gunneridae</taxon>
        <taxon>Pentapetalae</taxon>
        <taxon>asterids</taxon>
        <taxon>Cornales</taxon>
        <taxon>Nyssaceae</taxon>
        <taxon>Davidia</taxon>
    </lineage>
</organism>
<name>A0A5B6ZC44_DAVIN</name>
<keyword evidence="4" id="KW-0489">Methyltransferase</keyword>
<reference evidence="16" key="1">
    <citation type="submission" date="2019-08" db="EMBL/GenBank/DDBJ databases">
        <title>Reference gene set and small RNA set construction with multiple tissues from Davidia involucrata Baill.</title>
        <authorList>
            <person name="Yang H."/>
            <person name="Zhou C."/>
            <person name="Li G."/>
            <person name="Wang J."/>
            <person name="Gao P."/>
            <person name="Wang M."/>
            <person name="Wang R."/>
            <person name="Zhao Y."/>
        </authorList>
    </citation>
    <scope>NUCLEOTIDE SEQUENCE</scope>
    <source>
        <tissue evidence="16">Mixed with DoveR01_LX</tissue>
    </source>
</reference>
<dbReference type="SUPFAM" id="SSF82199">
    <property type="entry name" value="SET domain"/>
    <property type="match status" value="1"/>
</dbReference>
<dbReference type="PROSITE" id="PS51050">
    <property type="entry name" value="ZF_CW"/>
    <property type="match status" value="1"/>
</dbReference>
<dbReference type="Pfam" id="PF00856">
    <property type="entry name" value="SET"/>
    <property type="match status" value="1"/>
</dbReference>
<dbReference type="Gene3D" id="3.30.40.100">
    <property type="match status" value="1"/>
</dbReference>
<evidence type="ECO:0000256" key="2">
    <source>
        <dbReference type="ARBA" id="ARBA00004286"/>
    </source>
</evidence>
<evidence type="ECO:0000256" key="4">
    <source>
        <dbReference type="ARBA" id="ARBA00022603"/>
    </source>
</evidence>
<dbReference type="Pfam" id="PF07496">
    <property type="entry name" value="zf-CW"/>
    <property type="match status" value="1"/>
</dbReference>
<proteinExistence type="predicted"/>
<dbReference type="SMART" id="SM00317">
    <property type="entry name" value="SET"/>
    <property type="match status" value="1"/>
</dbReference>
<evidence type="ECO:0000256" key="8">
    <source>
        <dbReference type="ARBA" id="ARBA00022771"/>
    </source>
</evidence>
<dbReference type="PROSITE" id="PS50868">
    <property type="entry name" value="POST_SET"/>
    <property type="match status" value="1"/>
</dbReference>
<dbReference type="GO" id="GO:0032259">
    <property type="term" value="P:methylation"/>
    <property type="evidence" value="ECO:0007669"/>
    <property type="project" value="UniProtKB-KW"/>
</dbReference>
<evidence type="ECO:0000259" key="15">
    <source>
        <dbReference type="PROSITE" id="PS51215"/>
    </source>
</evidence>
<evidence type="ECO:0000256" key="11">
    <source>
        <dbReference type="SAM" id="MobiDB-lite"/>
    </source>
</evidence>
<evidence type="ECO:0000256" key="1">
    <source>
        <dbReference type="ARBA" id="ARBA00004123"/>
    </source>
</evidence>
<dbReference type="InterPro" id="IPR046341">
    <property type="entry name" value="SET_dom_sf"/>
</dbReference>
<gene>
    <name evidence="16" type="ORF">Din_011338</name>
</gene>
<feature type="compositionally biased region" description="Low complexity" evidence="11">
    <location>
        <begin position="1425"/>
        <end position="1435"/>
    </location>
</feature>
<feature type="compositionally biased region" description="Polar residues" evidence="11">
    <location>
        <begin position="1656"/>
        <end position="1669"/>
    </location>
</feature>
<dbReference type="InterPro" id="IPR001214">
    <property type="entry name" value="SET_dom"/>
</dbReference>
<dbReference type="InterPro" id="IPR003616">
    <property type="entry name" value="Post-SET_dom"/>
</dbReference>
<evidence type="ECO:0000256" key="3">
    <source>
        <dbReference type="ARBA" id="ARBA00022454"/>
    </source>
</evidence>
<dbReference type="GO" id="GO:0005694">
    <property type="term" value="C:chromosome"/>
    <property type="evidence" value="ECO:0007669"/>
    <property type="project" value="UniProtKB-SubCell"/>
</dbReference>
<dbReference type="GO" id="GO:0005634">
    <property type="term" value="C:nucleus"/>
    <property type="evidence" value="ECO:0007669"/>
    <property type="project" value="UniProtKB-SubCell"/>
</dbReference>
<evidence type="ECO:0000256" key="7">
    <source>
        <dbReference type="ARBA" id="ARBA00022723"/>
    </source>
</evidence>
<dbReference type="PROSITE" id="PS50280">
    <property type="entry name" value="SET"/>
    <property type="match status" value="1"/>
</dbReference>
<dbReference type="FunFam" id="2.170.270.10:FF:000035">
    <property type="entry name" value="Histone-lysine N-methyltransferase"/>
    <property type="match status" value="1"/>
</dbReference>
<sequence>MLTEISPIEENVCNVKEGSSDMDPNCAVENLSVSLQSCEPFCAADNDSPKSFVAPDIVGTNLLVGAFNSISIVESSGRREHEGKDNVGYDDASKTMCPDIIYPSSRRSTRMNKLNQKTHAKKDAGKRGKTAKKKPLLDLILLRVARRRRSFLCKQARSSVWGLFGNVTQVFEQNIGLDVNQNEYKESRKVRSGRGSGKQNKNQAGRSSQGSKGKIRASTSGIRLKLKLGKEVNQSCPVDMVPVVDNGLGKYRGTSIEFPKLNNHIEDKLEEQVPGIREFQYCNGNMEKGMMLSDASILDVHLADKDLDSTVIEKLAGNTTDNNHAIPCQIEDEGLGVAVDNKYLDPGTSPDSEVINLIPDAQVSGKVPEDLHDALISSQACVAPQDVMSLSLPQMSSKKGMKKDKLTQAVNCSVEDRFPNPEIINKARELEKPGQREKMGDGFYSSEASISTTTGIASGNTSSSEGFSREPLLLSGVTDFGVSSETLKDERSAEVDLYSRLGVGIESPESRISEKLLPSSKSKGRKLPKNSKSTGVSKSRPVVPDSTRSRRGKACRQKGNQTKSVNKRKIKEKGDCEQVVRKVESHAETENHTLDDLGKTKTGDKSTNDGVFNLDLVPSGIGVQCLPPRNAWVRCDDCYKWRRIPATLADSIGETDCKWICKDNMDKAFADCSIPQEKSNAEINVELEISDASCEEDACDARLNSKRLEQKHSRVPQQSPWMLIKSNLFLHRSRKSQTIDEIMVCHCKPPLDGRRGCGDGCLNRMLNIECVQGTCPSGELCSNQQFQKHKYAKLRWFRCGKKGYGLQLLKDISRGQFLIEYVGEVLDMHAYEARQREYASKGHKHFYFMTLNGSEVIDACAKGNLGRFINHSCDPNCRTEKWMVNGEVCVGLFALRDLKKGEEVTFDYNYVRVFGAAAKKCVCGSPQCRGYIGGDRLNTEVIVQGDSDEEYPEPVMVYEDDEIDDNLKNLISASGSFDGTETRTAETILKNQNEMIKPATAVADLGTATEMQTAEILLKDKDEIDNSMTAVGHMKISTENEDSLNKSVSAASELQCSLEMEGSMGKLLSSVQQAETFLQPDDFTSKTMPTIQQEFSIADETMDKSLCSAQRLETSSLSTINKSLSDTIDTKRKSKSDTVEDGRAFSKSRPLMRTSHSSSSVKKGKSHSHSANVNKPQVMANKSHVLPYKHKKLLEGSSYGRFEAVQEKLNELLDADGGISKRKDAPKGYLKLLLLTAASGDSGNGEAIQSNRDLSMILDALLKTKSRMVLFDIINKNGLQMLHNIMKRYRRDFNKIPILRKLLKVLEYLAVREILTSEHINGGPPCPGVESFRESILTLTEHDDKQVHQIARNFRDRWIPRPVRKISCMDSDDGRMEFHRGSNCNRFPASHNHWRDQSVRPMETIDCVKQSTVATPPVDSGIQEGCSASSSSGCATNGTRTRKRKSRWDQPAETNPPRSPQHKEPKIQPSLLQKSYSSPQPEIAEVVLDHKNGIRKDAREEKNFPGCVHNFSQQVDAGRADEGMQNIDEDVPPGFLPPHNGPLVSSNTSSTSIDHGENVNLAKCPNVVMGYLRERFSSRLSVSYGIPLSVVQQFGTPQADIVEGWVVAPGMPFHPFPPLPPYPRDKRETSACAANPMTTNQLAEKVEHDSRDPATYPSNQETPSTSGSSPPDVYIPSANIQHNFPPVRGSSHSLGRRYFRQQKWNNSKLGPPWIRKRNGWGSMGNNSRSGMCSIGVGTVASEFKGSNSSEHVGTEVESVCNTSYHHPQDQN</sequence>
<dbReference type="GO" id="GO:0046975">
    <property type="term" value="F:histone H3K36 methyltransferase activity"/>
    <property type="evidence" value="ECO:0007669"/>
    <property type="project" value="InterPro"/>
</dbReference>
<keyword evidence="9" id="KW-0862">Zinc</keyword>
<dbReference type="InterPro" id="IPR011124">
    <property type="entry name" value="Znf_CW"/>
</dbReference>
<evidence type="ECO:0000256" key="10">
    <source>
        <dbReference type="ARBA" id="ARBA00023242"/>
    </source>
</evidence>
<evidence type="ECO:0000259" key="13">
    <source>
        <dbReference type="PROSITE" id="PS50868"/>
    </source>
</evidence>
<dbReference type="InterPro" id="IPR050777">
    <property type="entry name" value="SET2_Histone-Lys_MeTrsfase"/>
</dbReference>
<dbReference type="InterPro" id="IPR006560">
    <property type="entry name" value="AWS_dom"/>
</dbReference>
<dbReference type="Gene3D" id="2.170.270.10">
    <property type="entry name" value="SET domain"/>
    <property type="match status" value="1"/>
</dbReference>
<feature type="region of interest" description="Disordered" evidence="11">
    <location>
        <begin position="1744"/>
        <end position="1771"/>
    </location>
</feature>
<evidence type="ECO:0000259" key="14">
    <source>
        <dbReference type="PROSITE" id="PS51050"/>
    </source>
</evidence>
<feature type="region of interest" description="Disordered" evidence="11">
    <location>
        <begin position="1415"/>
        <end position="1467"/>
    </location>
</feature>
<feature type="region of interest" description="Disordered" evidence="11">
    <location>
        <begin position="512"/>
        <end position="603"/>
    </location>
</feature>
<dbReference type="GO" id="GO:0008270">
    <property type="term" value="F:zinc ion binding"/>
    <property type="evidence" value="ECO:0007669"/>
    <property type="project" value="UniProtKB-KW"/>
</dbReference>
<feature type="domain" description="AWS" evidence="15">
    <location>
        <begin position="740"/>
        <end position="790"/>
    </location>
</feature>
<evidence type="ECO:0000313" key="16">
    <source>
        <dbReference type="EMBL" id="MPA41897.1"/>
    </source>
</evidence>